<feature type="domain" description="Metallo-beta-lactamase" evidence="8">
    <location>
        <begin position="675"/>
        <end position="856"/>
    </location>
</feature>
<feature type="transmembrane region" description="Helical" evidence="7">
    <location>
        <begin position="543"/>
        <end position="563"/>
    </location>
</feature>
<dbReference type="AlphaFoldDB" id="A0A5N6MQC0"/>
<feature type="transmembrane region" description="Helical" evidence="7">
    <location>
        <begin position="636"/>
        <end position="656"/>
    </location>
</feature>
<reference evidence="9 10" key="1">
    <citation type="submission" date="2019-08" db="EMBL/GenBank/DDBJ databases">
        <title>Arthrobacter sp. nov., isolated from plateau pika and Tibetan wild ass.</title>
        <authorList>
            <person name="Ge Y."/>
        </authorList>
    </citation>
    <scope>NUCLEOTIDE SEQUENCE [LARGE SCALE GENOMIC DNA]</scope>
    <source>
        <strain evidence="9 10">785</strain>
    </source>
</reference>
<evidence type="ECO:0000256" key="7">
    <source>
        <dbReference type="SAM" id="Phobius"/>
    </source>
</evidence>
<dbReference type="InterPro" id="IPR052159">
    <property type="entry name" value="Competence_DNA_uptake"/>
</dbReference>
<sequence>MSGGPESRWSRYVDSALNLNTHPGVREGAGQPEAGRGAGGKQRAAEKQRAPGWGIRLREARATRGTAAADAPQPLRELRLLPAAATVWAAAYVVVRLPPPAGWALAGAAAVLAVLLLTASRVQTRAAADTDAPPESVRRPMPAGRGRRFLPQGAAAILRGAAVPMAAAALVCAGAAASLGARTAGPISGLIDDGAAVTAELRATSDARPGMPDRFTGRPRYLVDAVAESGTAAGRRFGTSATLLVIGGEDYAPIRLGDRFTSAGSLQPLPAGDRNLAMLRAGAPPGITPAGGWYGVTAALRETFVRTAEDRGAAVDGLLPGMVLGDRGGLDPGLGQAMKDTGLTHLTAVSGANCSYLLAFVFLAARALRLPRAPAVLLALAGLAAFVLLVRPDPSVLRAAVMGGLGTLAVLSGRGRLSAALLFLSITVLLCVDPWLCGSYAFILSVCATLGLVVVGPHLVRVLSMRLPRWFSAALAIPVAAQLFCGPVLVLLQPQLPVYSVPANLVAAPVVPAVTVAGMLAVALIGVAPVLAVPPLLFAAAGAWWVAGTARFFGALPGALAGWPEGTPGVVLMAAGAAAAVAGILYISLRGTGGMSGTGGRRRQVNQQYPESPRSPRNPPFPPQAGFRGSRRTRTASVGAALLAFPVAAVLTARAMQEEPGQVQEWEVAACDVGQGDGFAVRAGPDSAVVIDAGGEPGPMDACLDSLGVRTVELLVFTHAHLDHYGGAAGVLSGRTVLQIGYSTAGPGLPDELTGILDGSAAPRTPLTDGMAGTAGSVQWEVLWPPAAEPSLAAAGDEEENNASAVLLLTLAAQGPGEEPLRILFTGDAEEDASTAVLASHPELRAGVDVLKVPHHGARNGGDSWIRTLRPSLALISVGADNDYGHPAPQILSSLEAAGSAVARTDLYGTVLLIHQGNTLAVRSLPP</sequence>
<evidence type="ECO:0000256" key="4">
    <source>
        <dbReference type="ARBA" id="ARBA00022989"/>
    </source>
</evidence>
<proteinExistence type="predicted"/>
<gene>
    <name evidence="9" type="ORF">GD627_07685</name>
</gene>
<dbReference type="InterPro" id="IPR035681">
    <property type="entry name" value="ComA-like_MBL"/>
</dbReference>
<feature type="transmembrane region" description="Helical" evidence="7">
    <location>
        <begin position="419"/>
        <end position="436"/>
    </location>
</feature>
<dbReference type="EMBL" id="VTFX01000003">
    <property type="protein sequence ID" value="KAD3720672.1"/>
    <property type="molecule type" value="Genomic_DNA"/>
</dbReference>
<dbReference type="PANTHER" id="PTHR30619:SF1">
    <property type="entry name" value="RECOMBINATION PROTEIN 2"/>
    <property type="match status" value="1"/>
</dbReference>
<comment type="subcellular location">
    <subcellularLocation>
        <location evidence="1">Cell membrane</location>
        <topology evidence="1">Multi-pass membrane protein</topology>
    </subcellularLocation>
</comment>
<dbReference type="GO" id="GO:0016787">
    <property type="term" value="F:hydrolase activity"/>
    <property type="evidence" value="ECO:0007669"/>
    <property type="project" value="UniProtKB-KW"/>
</dbReference>
<dbReference type="SUPFAM" id="SSF56281">
    <property type="entry name" value="Metallo-hydrolase/oxidoreductase"/>
    <property type="match status" value="1"/>
</dbReference>
<comment type="caution">
    <text evidence="9">The sequence shown here is derived from an EMBL/GenBank/DDBJ whole genome shotgun (WGS) entry which is preliminary data.</text>
</comment>
<feature type="transmembrane region" description="Helical" evidence="7">
    <location>
        <begin position="101"/>
        <end position="119"/>
    </location>
</feature>
<evidence type="ECO:0000256" key="3">
    <source>
        <dbReference type="ARBA" id="ARBA00022692"/>
    </source>
</evidence>
<dbReference type="CDD" id="cd07731">
    <property type="entry name" value="ComA-like_MBL-fold"/>
    <property type="match status" value="1"/>
</dbReference>
<keyword evidence="5 7" id="KW-0472">Membrane</keyword>
<dbReference type="SMART" id="SM00849">
    <property type="entry name" value="Lactamase_B"/>
    <property type="match status" value="1"/>
</dbReference>
<protein>
    <submittedName>
        <fullName evidence="9">MBL fold metallo-hydrolase</fullName>
    </submittedName>
</protein>
<dbReference type="GO" id="GO:0005886">
    <property type="term" value="C:plasma membrane"/>
    <property type="evidence" value="ECO:0007669"/>
    <property type="project" value="UniProtKB-SubCell"/>
</dbReference>
<evidence type="ECO:0000256" key="5">
    <source>
        <dbReference type="ARBA" id="ARBA00023136"/>
    </source>
</evidence>
<keyword evidence="10" id="KW-1185">Reference proteome</keyword>
<dbReference type="NCBIfam" id="TIGR00360">
    <property type="entry name" value="ComEC_N-term"/>
    <property type="match status" value="1"/>
</dbReference>
<keyword evidence="3 7" id="KW-0812">Transmembrane</keyword>
<evidence type="ECO:0000259" key="8">
    <source>
        <dbReference type="SMART" id="SM00849"/>
    </source>
</evidence>
<dbReference type="InterPro" id="IPR001279">
    <property type="entry name" value="Metallo-B-lactamas"/>
</dbReference>
<dbReference type="Pfam" id="PF00753">
    <property type="entry name" value="Lactamase_B"/>
    <property type="match status" value="1"/>
</dbReference>
<dbReference type="Proteomes" id="UP000326852">
    <property type="component" value="Unassembled WGS sequence"/>
</dbReference>
<dbReference type="InterPro" id="IPR036866">
    <property type="entry name" value="RibonucZ/Hydroxyglut_hydro"/>
</dbReference>
<feature type="transmembrane region" description="Helical" evidence="7">
    <location>
        <begin position="396"/>
        <end position="412"/>
    </location>
</feature>
<dbReference type="Gene3D" id="3.60.15.10">
    <property type="entry name" value="Ribonuclease Z/Hydroxyacylglutathione hydrolase-like"/>
    <property type="match status" value="1"/>
</dbReference>
<accession>A0A5N6MQC0</accession>
<feature type="transmembrane region" description="Helical" evidence="7">
    <location>
        <begin position="510"/>
        <end position="531"/>
    </location>
</feature>
<organism evidence="9 10">
    <name type="scientific">Arthrobacter yangruifuii</name>
    <dbReference type="NCBI Taxonomy" id="2606616"/>
    <lineage>
        <taxon>Bacteria</taxon>
        <taxon>Bacillati</taxon>
        <taxon>Actinomycetota</taxon>
        <taxon>Actinomycetes</taxon>
        <taxon>Micrococcales</taxon>
        <taxon>Micrococcaceae</taxon>
        <taxon>Arthrobacter</taxon>
    </lineage>
</organism>
<name>A0A5N6MQC0_9MICC</name>
<dbReference type="InterPro" id="IPR004477">
    <property type="entry name" value="ComEC_N"/>
</dbReference>
<evidence type="ECO:0000256" key="1">
    <source>
        <dbReference type="ARBA" id="ARBA00004651"/>
    </source>
</evidence>
<evidence type="ECO:0000313" key="9">
    <source>
        <dbReference type="EMBL" id="KAD3720672.1"/>
    </source>
</evidence>
<feature type="transmembrane region" description="Helical" evidence="7">
    <location>
        <begin position="569"/>
        <end position="589"/>
    </location>
</feature>
<evidence type="ECO:0000256" key="6">
    <source>
        <dbReference type="SAM" id="MobiDB-lite"/>
    </source>
</evidence>
<feature type="transmembrane region" description="Helical" evidence="7">
    <location>
        <begin position="442"/>
        <end position="463"/>
    </location>
</feature>
<keyword evidence="4 7" id="KW-1133">Transmembrane helix</keyword>
<dbReference type="PANTHER" id="PTHR30619">
    <property type="entry name" value="DNA INTERNALIZATION/COMPETENCE PROTEIN COMEC/REC2"/>
    <property type="match status" value="1"/>
</dbReference>
<keyword evidence="2" id="KW-1003">Cell membrane</keyword>
<keyword evidence="9" id="KW-0378">Hydrolase</keyword>
<feature type="transmembrane region" description="Helical" evidence="7">
    <location>
        <begin position="373"/>
        <end position="390"/>
    </location>
</feature>
<evidence type="ECO:0000256" key="2">
    <source>
        <dbReference type="ARBA" id="ARBA00022475"/>
    </source>
</evidence>
<feature type="region of interest" description="Disordered" evidence="6">
    <location>
        <begin position="594"/>
        <end position="630"/>
    </location>
</feature>
<dbReference type="Pfam" id="PF03772">
    <property type="entry name" value="Competence"/>
    <property type="match status" value="1"/>
</dbReference>
<feature type="transmembrane region" description="Helical" evidence="7">
    <location>
        <begin position="470"/>
        <end position="490"/>
    </location>
</feature>
<evidence type="ECO:0000313" key="10">
    <source>
        <dbReference type="Proteomes" id="UP000326852"/>
    </source>
</evidence>
<feature type="region of interest" description="Disordered" evidence="6">
    <location>
        <begin position="20"/>
        <end position="51"/>
    </location>
</feature>